<keyword evidence="1" id="KW-0812">Transmembrane</keyword>
<evidence type="ECO:0000256" key="2">
    <source>
        <dbReference type="SAM" id="SignalP"/>
    </source>
</evidence>
<dbReference type="Proteomes" id="UP000693981">
    <property type="component" value="Unassembled WGS sequence"/>
</dbReference>
<organism evidence="3 4">
    <name type="scientific">Phytophthora boehmeriae</name>
    <dbReference type="NCBI Taxonomy" id="109152"/>
    <lineage>
        <taxon>Eukaryota</taxon>
        <taxon>Sar</taxon>
        <taxon>Stramenopiles</taxon>
        <taxon>Oomycota</taxon>
        <taxon>Peronosporomycetes</taxon>
        <taxon>Peronosporales</taxon>
        <taxon>Peronosporaceae</taxon>
        <taxon>Phytophthora</taxon>
    </lineage>
</organism>
<comment type="caution">
    <text evidence="3">The sequence shown here is derived from an EMBL/GenBank/DDBJ whole genome shotgun (WGS) entry which is preliminary data.</text>
</comment>
<dbReference type="OrthoDB" id="122279at2759"/>
<accession>A0A8T1VI23</accession>
<sequence>MVPVRRRGSFFLLSRYRRLRRPPTCLLLSLLSLLVFFQVSDASGDLVARLYDLQVSGASVSKLSLSSGALPSAVSSRLSDYSLSWNQLPGLMQRALLWDSGFVFASPTSGSSSTADDGVALVQIYTACSQSMGDLLPDLAEIRMLDAGNSSSSNCSVLDCGIINHFLPAECPTEQVLPLTRCAVYASKMQDQQQFSGVFWAQDGRSMSVPEPVLRRHTSVDTAAEDSLFAVHLTENSFTGTESCQVHGEFILPCRGIPDEVTLASGSNSVASSSSFAEIDLCPAAAGAAMNAWLELEAVPSADTFSTVAIVLLAVSMTICVVLGISVWWLCRSKAWLQDAYDRVLLEGSWDDGTWSPTTRLLGGPLAPALTMGATIDEERLTPMEVFFGARPRSRRNPGLHGTSALVATTRAEITLSNDQLCRKSSILRGFVSDPAIVTKRISFAQLHFLRLLAKGGSGEVWLGHATADSAIDTCTS</sequence>
<protein>
    <recommendedName>
        <fullName evidence="5">TKL protein kinase</fullName>
    </recommendedName>
</protein>
<reference evidence="3" key="1">
    <citation type="submission" date="2021-02" db="EMBL/GenBank/DDBJ databases">
        <authorList>
            <person name="Palmer J.M."/>
        </authorList>
    </citation>
    <scope>NUCLEOTIDE SEQUENCE</scope>
    <source>
        <strain evidence="3">SCRP23</strain>
    </source>
</reference>
<feature type="chain" id="PRO_5035896346" description="TKL protein kinase" evidence="2">
    <location>
        <begin position="43"/>
        <end position="477"/>
    </location>
</feature>
<keyword evidence="4" id="KW-1185">Reference proteome</keyword>
<gene>
    <name evidence="3" type="ORF">PHYBOEH_011334</name>
</gene>
<evidence type="ECO:0008006" key="5">
    <source>
        <dbReference type="Google" id="ProtNLM"/>
    </source>
</evidence>
<feature type="transmembrane region" description="Helical" evidence="1">
    <location>
        <begin position="308"/>
        <end position="331"/>
    </location>
</feature>
<keyword evidence="1" id="KW-1133">Transmembrane helix</keyword>
<dbReference type="EMBL" id="JAGDFL010000844">
    <property type="protein sequence ID" value="KAG7380731.1"/>
    <property type="molecule type" value="Genomic_DNA"/>
</dbReference>
<dbReference type="AlphaFoldDB" id="A0A8T1VI23"/>
<evidence type="ECO:0000313" key="3">
    <source>
        <dbReference type="EMBL" id="KAG7380731.1"/>
    </source>
</evidence>
<name>A0A8T1VI23_9STRA</name>
<keyword evidence="2" id="KW-0732">Signal</keyword>
<feature type="signal peptide" evidence="2">
    <location>
        <begin position="1"/>
        <end position="42"/>
    </location>
</feature>
<proteinExistence type="predicted"/>
<keyword evidence="1" id="KW-0472">Membrane</keyword>
<evidence type="ECO:0000313" key="4">
    <source>
        <dbReference type="Proteomes" id="UP000693981"/>
    </source>
</evidence>
<evidence type="ECO:0000256" key="1">
    <source>
        <dbReference type="SAM" id="Phobius"/>
    </source>
</evidence>